<gene>
    <name evidence="2" type="ORF">FSB75_20620</name>
</gene>
<dbReference type="EMBL" id="CP042433">
    <property type="protein sequence ID" value="QEC58205.1"/>
    <property type="molecule type" value="Genomic_DNA"/>
</dbReference>
<accession>A0A5B8UQJ7</accession>
<feature type="compositionally biased region" description="Basic and acidic residues" evidence="1">
    <location>
        <begin position="65"/>
        <end position="75"/>
    </location>
</feature>
<feature type="compositionally biased region" description="Basic and acidic residues" evidence="1">
    <location>
        <begin position="27"/>
        <end position="41"/>
    </location>
</feature>
<dbReference type="Proteomes" id="UP000321204">
    <property type="component" value="Chromosome"/>
</dbReference>
<protein>
    <submittedName>
        <fullName evidence="2">Uncharacterized protein</fullName>
    </submittedName>
</protein>
<name>A0A5B8UQJ7_9BACT</name>
<dbReference type="AlphaFoldDB" id="A0A5B8UQJ7"/>
<evidence type="ECO:0000313" key="2">
    <source>
        <dbReference type="EMBL" id="QEC58205.1"/>
    </source>
</evidence>
<evidence type="ECO:0000256" key="1">
    <source>
        <dbReference type="SAM" id="MobiDB-lite"/>
    </source>
</evidence>
<dbReference type="KEGG" id="fgg:FSB75_20620"/>
<evidence type="ECO:0000313" key="3">
    <source>
        <dbReference type="Proteomes" id="UP000321204"/>
    </source>
</evidence>
<keyword evidence="3" id="KW-1185">Reference proteome</keyword>
<feature type="region of interest" description="Disordered" evidence="1">
    <location>
        <begin position="17"/>
        <end position="75"/>
    </location>
</feature>
<reference evidence="2 3" key="1">
    <citation type="journal article" date="2015" name="Int. J. Syst. Evol. Microbiol.">
        <title>Flavisolibacter ginsenosidimutans sp. nov., with ginsenoside-converting activity isolated from soil used for cultivating ginseng.</title>
        <authorList>
            <person name="Zhao Y."/>
            <person name="Liu Q."/>
            <person name="Kang M.S."/>
            <person name="Jin F."/>
            <person name="Yu H."/>
            <person name="Im W.T."/>
        </authorList>
    </citation>
    <scope>NUCLEOTIDE SEQUENCE [LARGE SCALE GENOMIC DNA]</scope>
    <source>
        <strain evidence="2 3">Gsoil 636</strain>
    </source>
</reference>
<proteinExistence type="predicted"/>
<dbReference type="RefSeq" id="WP_146791322.1">
    <property type="nucleotide sequence ID" value="NZ_BAABIO010000003.1"/>
</dbReference>
<sequence length="75" mass="8514">MENKNYGDPNRAYREELNEKGSTFTDTHAESEARDKAKIEKAATGQSQKMDGGNPHAEEDTVSDEEIRRETLEKK</sequence>
<organism evidence="2 3">
    <name type="scientific">Flavisolibacter ginsenosidimutans</name>
    <dbReference type="NCBI Taxonomy" id="661481"/>
    <lineage>
        <taxon>Bacteria</taxon>
        <taxon>Pseudomonadati</taxon>
        <taxon>Bacteroidota</taxon>
        <taxon>Chitinophagia</taxon>
        <taxon>Chitinophagales</taxon>
        <taxon>Chitinophagaceae</taxon>
        <taxon>Flavisolibacter</taxon>
    </lineage>
</organism>